<evidence type="ECO:0000256" key="5">
    <source>
        <dbReference type="ARBA" id="ARBA00023002"/>
    </source>
</evidence>
<dbReference type="OrthoDB" id="8876745at2"/>
<feature type="domain" description="Acyl-CoA dehydrogenase/oxidase N-terminal" evidence="9">
    <location>
        <begin position="8"/>
        <end position="119"/>
    </location>
</feature>
<dbReference type="Proteomes" id="UP000032545">
    <property type="component" value="Unassembled WGS sequence"/>
</dbReference>
<dbReference type="Pfam" id="PF02770">
    <property type="entry name" value="Acyl-CoA_dh_M"/>
    <property type="match status" value="1"/>
</dbReference>
<feature type="domain" description="Acyl-CoA oxidase/dehydrogenase middle" evidence="8">
    <location>
        <begin position="123"/>
        <end position="217"/>
    </location>
</feature>
<evidence type="ECO:0000259" key="7">
    <source>
        <dbReference type="Pfam" id="PF00441"/>
    </source>
</evidence>
<reference evidence="11" key="1">
    <citation type="submission" date="2015-02" db="EMBL/GenBank/DDBJ databases">
        <title>Draft Genome of Frankia sp. CpI1-S.</title>
        <authorList>
            <person name="Oshone R.T."/>
            <person name="Ngom M."/>
            <person name="Ghodhbane-Gtari F."/>
            <person name="Gtari M."/>
            <person name="Morris K."/>
            <person name="Thomas K."/>
            <person name="Sen A."/>
            <person name="Tisa L.S."/>
        </authorList>
    </citation>
    <scope>NUCLEOTIDE SEQUENCE [LARGE SCALE GENOMIC DNA]</scope>
    <source>
        <strain evidence="11">CpI1-S</strain>
    </source>
</reference>
<dbReference type="Pfam" id="PF02771">
    <property type="entry name" value="Acyl-CoA_dh_N"/>
    <property type="match status" value="1"/>
</dbReference>
<dbReference type="Gene3D" id="1.20.140.10">
    <property type="entry name" value="Butyryl-CoA Dehydrogenase, subunit A, domain 3"/>
    <property type="match status" value="1"/>
</dbReference>
<dbReference type="Pfam" id="PF00441">
    <property type="entry name" value="Acyl-CoA_dh_1"/>
    <property type="match status" value="1"/>
</dbReference>
<protein>
    <submittedName>
        <fullName evidence="10">Acyl-CoA dehydrogenase</fullName>
    </submittedName>
</protein>
<feature type="domain" description="Acyl-CoA dehydrogenase/oxidase C-terminal" evidence="7">
    <location>
        <begin position="231"/>
        <end position="378"/>
    </location>
</feature>
<dbReference type="GO" id="GO:0050660">
    <property type="term" value="F:flavin adenine dinucleotide binding"/>
    <property type="evidence" value="ECO:0007669"/>
    <property type="project" value="InterPro"/>
</dbReference>
<dbReference type="SUPFAM" id="SSF47203">
    <property type="entry name" value="Acyl-CoA dehydrogenase C-terminal domain-like"/>
    <property type="match status" value="1"/>
</dbReference>
<dbReference type="RefSeq" id="WP_044884957.1">
    <property type="nucleotide sequence ID" value="NZ_JYFN01000014.1"/>
</dbReference>
<dbReference type="GO" id="GO:0003995">
    <property type="term" value="F:acyl-CoA dehydrogenase activity"/>
    <property type="evidence" value="ECO:0007669"/>
    <property type="project" value="InterPro"/>
</dbReference>
<evidence type="ECO:0000259" key="8">
    <source>
        <dbReference type="Pfam" id="PF02770"/>
    </source>
</evidence>
<dbReference type="InterPro" id="IPR036250">
    <property type="entry name" value="AcylCo_DH-like_C"/>
</dbReference>
<dbReference type="AlphaFoldDB" id="A0A0D8BGE9"/>
<dbReference type="InterPro" id="IPR046373">
    <property type="entry name" value="Acyl-CoA_Oxase/DH_mid-dom_sf"/>
</dbReference>
<dbReference type="InterPro" id="IPR006089">
    <property type="entry name" value="Acyl-CoA_DH_CS"/>
</dbReference>
<proteinExistence type="inferred from homology"/>
<organism evidence="10 11">
    <name type="scientific">Frankia torreyi</name>
    <dbReference type="NCBI Taxonomy" id="1856"/>
    <lineage>
        <taxon>Bacteria</taxon>
        <taxon>Bacillati</taxon>
        <taxon>Actinomycetota</taxon>
        <taxon>Actinomycetes</taxon>
        <taxon>Frankiales</taxon>
        <taxon>Frankiaceae</taxon>
        <taxon>Frankia</taxon>
    </lineage>
</organism>
<dbReference type="SUPFAM" id="SSF56645">
    <property type="entry name" value="Acyl-CoA dehydrogenase NM domain-like"/>
    <property type="match status" value="1"/>
</dbReference>
<dbReference type="FunFam" id="1.20.140.10:FF:000001">
    <property type="entry name" value="Acyl-CoA dehydrogenase"/>
    <property type="match status" value="1"/>
</dbReference>
<dbReference type="InterPro" id="IPR013786">
    <property type="entry name" value="AcylCoA_DH/ox_N"/>
</dbReference>
<comment type="similarity">
    <text evidence="2 6">Belongs to the acyl-CoA dehydrogenase family.</text>
</comment>
<evidence type="ECO:0000259" key="9">
    <source>
        <dbReference type="Pfam" id="PF02771"/>
    </source>
</evidence>
<dbReference type="EMBL" id="JYFN01000014">
    <property type="protein sequence ID" value="KJE23338.1"/>
    <property type="molecule type" value="Genomic_DNA"/>
</dbReference>
<keyword evidence="4 6" id="KW-0274">FAD</keyword>
<evidence type="ECO:0000256" key="6">
    <source>
        <dbReference type="RuleBase" id="RU362125"/>
    </source>
</evidence>
<evidence type="ECO:0000313" key="10">
    <source>
        <dbReference type="EMBL" id="KJE23338.1"/>
    </source>
</evidence>
<comment type="caution">
    <text evidence="10">The sequence shown here is derived from an EMBL/GenBank/DDBJ whole genome shotgun (WGS) entry which is preliminary data.</text>
</comment>
<dbReference type="FunFam" id="2.40.110.10:FF:000002">
    <property type="entry name" value="Acyl-CoA dehydrogenase fadE12"/>
    <property type="match status" value="1"/>
</dbReference>
<evidence type="ECO:0000256" key="4">
    <source>
        <dbReference type="ARBA" id="ARBA00022827"/>
    </source>
</evidence>
<gene>
    <name evidence="10" type="ORF">FF36_02296</name>
</gene>
<evidence type="ECO:0000256" key="2">
    <source>
        <dbReference type="ARBA" id="ARBA00009347"/>
    </source>
</evidence>
<evidence type="ECO:0000256" key="3">
    <source>
        <dbReference type="ARBA" id="ARBA00022630"/>
    </source>
</evidence>
<dbReference type="PANTHER" id="PTHR43884:SF12">
    <property type="entry name" value="ISOVALERYL-COA DEHYDROGENASE, MITOCHONDRIAL-RELATED"/>
    <property type="match status" value="1"/>
</dbReference>
<dbReference type="InterPro" id="IPR006091">
    <property type="entry name" value="Acyl-CoA_Oxase/DH_mid-dom"/>
</dbReference>
<dbReference type="InterPro" id="IPR037069">
    <property type="entry name" value="AcylCoA_DH/ox_N_sf"/>
</dbReference>
<keyword evidence="3 6" id="KW-0285">Flavoprotein</keyword>
<dbReference type="Gene3D" id="2.40.110.10">
    <property type="entry name" value="Butyryl-CoA Dehydrogenase, subunit A, domain 2"/>
    <property type="match status" value="1"/>
</dbReference>
<dbReference type="InterPro" id="IPR009100">
    <property type="entry name" value="AcylCoA_DH/oxidase_NM_dom_sf"/>
</dbReference>
<dbReference type="InterPro" id="IPR009075">
    <property type="entry name" value="AcylCo_DH/oxidase_C"/>
</dbReference>
<comment type="cofactor">
    <cofactor evidence="1 6">
        <name>FAD</name>
        <dbReference type="ChEBI" id="CHEBI:57692"/>
    </cofactor>
</comment>
<keyword evidence="5 6" id="KW-0560">Oxidoreductase</keyword>
<keyword evidence="11" id="KW-1185">Reference proteome</keyword>
<dbReference type="PROSITE" id="PS00072">
    <property type="entry name" value="ACYL_COA_DH_1"/>
    <property type="match status" value="1"/>
</dbReference>
<name>A0A0D8BGE9_9ACTN</name>
<dbReference type="PATRIC" id="fig|1502723.3.peg.1316"/>
<reference evidence="10 11" key="2">
    <citation type="journal article" date="2016" name="Genome Announc.">
        <title>Permanent Draft Genome Sequences for Two Variants of Frankia sp. Strain CpI1, the First Frankia Strain Isolated from Root Nodules of Comptonia peregrina.</title>
        <authorList>
            <person name="Oshone R."/>
            <person name="Hurst S.G.IV."/>
            <person name="Abebe-Akele F."/>
            <person name="Simpson S."/>
            <person name="Morris K."/>
            <person name="Thomas W.K."/>
            <person name="Tisa L.S."/>
        </authorList>
    </citation>
    <scope>NUCLEOTIDE SEQUENCE [LARGE SCALE GENOMIC DNA]</scope>
    <source>
        <strain evidence="11">CpI1-S</strain>
    </source>
</reference>
<evidence type="ECO:0000313" key="11">
    <source>
        <dbReference type="Proteomes" id="UP000032545"/>
    </source>
</evidence>
<dbReference type="Gene3D" id="1.10.540.10">
    <property type="entry name" value="Acyl-CoA dehydrogenase/oxidase, N-terminal domain"/>
    <property type="match status" value="1"/>
</dbReference>
<accession>A0A0D8BGE9</accession>
<sequence>MQRTLFEAEHEEFRELVRTFVTKECQPHHEEWERAGVVDRSAWRRAGEMGLLGLTVPEQYGGAGLSDPRFDVIVTEELAFGGITGLGLSLHNELLAPYLVGLTTDAQKARWLPGYCSGETVTAIAMSEPGAGSDLRGIRTTAIRDGDHFVVNGAKTFISNGLLADLVVVAVKTDPGAGRGSLSLLAVERATPGFERGRKLDKVGLRAQDTAELFFNDARVPAANLLGEEHRGLHYLMRNLAAERLSIAVGSVASARRAQELTRQYVRSRTAFGTTIGSFQNTRFVLAALHARTLAVQALVDGCVQARIAGTLTPQDAAAAKLLATELEFDAVDAGVQLHGGYGWMEEYPIARMYRDVRITRIFGGSSEIMKEVVGRALRLDDPTAP</sequence>
<dbReference type="PANTHER" id="PTHR43884">
    <property type="entry name" value="ACYL-COA DEHYDROGENASE"/>
    <property type="match status" value="1"/>
</dbReference>
<evidence type="ECO:0000256" key="1">
    <source>
        <dbReference type="ARBA" id="ARBA00001974"/>
    </source>
</evidence>